<keyword evidence="12" id="KW-1185">Reference proteome</keyword>
<dbReference type="GO" id="GO:0004462">
    <property type="term" value="F:lactoylglutathione lyase activity"/>
    <property type="evidence" value="ECO:0007669"/>
    <property type="project" value="UniProtKB-UniRule"/>
</dbReference>
<dbReference type="InterPro" id="IPR018146">
    <property type="entry name" value="Glyoxalase_1_CS"/>
</dbReference>
<evidence type="ECO:0000256" key="6">
    <source>
        <dbReference type="ARBA" id="ARBA00023239"/>
    </source>
</evidence>
<reference evidence="11" key="1">
    <citation type="submission" date="2025-08" db="UniProtKB">
        <authorList>
            <consortium name="Ensembl"/>
        </authorList>
    </citation>
    <scope>IDENTIFICATION</scope>
</reference>
<feature type="binding site" evidence="8">
    <location>
        <position position="177"/>
    </location>
    <ligand>
        <name>Zn(2+)</name>
        <dbReference type="ChEBI" id="CHEBI:29105"/>
        <note>ligand shared between dimeric partners</note>
    </ligand>
</feature>
<feature type="active site" description="Proton donor/acceptor" evidence="7">
    <location>
        <position position="177"/>
    </location>
</feature>
<dbReference type="NCBIfam" id="TIGR00068">
    <property type="entry name" value="glyox_I"/>
    <property type="match status" value="1"/>
</dbReference>
<dbReference type="PROSITE" id="PS00934">
    <property type="entry name" value="GLYOXALASE_I_1"/>
    <property type="match status" value="1"/>
</dbReference>
<accession>A0A8C9GH18</accession>
<comment type="cofactor">
    <cofactor evidence="8">
        <name>Zn(2+)</name>
        <dbReference type="ChEBI" id="CHEBI:29105"/>
    </cofactor>
    <text evidence="8">Binds 1 zinc ion per subunit. In the homodimer, two zinc ions are bound between subunits.</text>
</comment>
<comment type="function">
    <text evidence="9">Catalyzes the conversion of hemimercaptal, formed from methylglyoxal and glutathione, to S-lactoylglutathione.</text>
</comment>
<evidence type="ECO:0000313" key="11">
    <source>
        <dbReference type="Ensembl" id="ENSPTEP00000003886.1"/>
    </source>
</evidence>
<dbReference type="Proteomes" id="UP000694416">
    <property type="component" value="Unplaced"/>
</dbReference>
<organism evidence="11 12">
    <name type="scientific">Piliocolobus tephrosceles</name>
    <name type="common">Ugandan red Colobus</name>
    <dbReference type="NCBI Taxonomy" id="591936"/>
    <lineage>
        <taxon>Eukaryota</taxon>
        <taxon>Metazoa</taxon>
        <taxon>Chordata</taxon>
        <taxon>Craniata</taxon>
        <taxon>Vertebrata</taxon>
        <taxon>Euteleostomi</taxon>
        <taxon>Mammalia</taxon>
        <taxon>Eutheria</taxon>
        <taxon>Euarchontoglires</taxon>
        <taxon>Primates</taxon>
        <taxon>Haplorrhini</taxon>
        <taxon>Catarrhini</taxon>
        <taxon>Cercopithecidae</taxon>
        <taxon>Colobinae</taxon>
        <taxon>Piliocolobus</taxon>
    </lineage>
</organism>
<keyword evidence="4 8" id="KW-0479">Metal-binding</keyword>
<dbReference type="PANTHER" id="PTHR10374:SF30">
    <property type="entry name" value="LACTOYLGLUTATHIONE LYASE"/>
    <property type="match status" value="1"/>
</dbReference>
<feature type="binding site" evidence="8">
    <location>
        <position position="26"/>
    </location>
    <ligand>
        <name>Zn(2+)</name>
        <dbReference type="ChEBI" id="CHEBI:29105"/>
        <note>ligand shared between dimeric partners</note>
    </ligand>
</feature>
<feature type="domain" description="VOC" evidence="10">
    <location>
        <begin position="23"/>
        <end position="181"/>
    </location>
</feature>
<comment type="similarity">
    <text evidence="2 9">Belongs to the glyoxalase I family.</text>
</comment>
<feature type="binding site" evidence="8">
    <location>
        <position position="104"/>
    </location>
    <ligand>
        <name>Zn(2+)</name>
        <dbReference type="ChEBI" id="CHEBI:29105"/>
        <note>ligand shared between dimeric partners</note>
    </ligand>
</feature>
<evidence type="ECO:0000256" key="7">
    <source>
        <dbReference type="PIRSR" id="PIRSR604361-1"/>
    </source>
</evidence>
<evidence type="ECO:0000256" key="1">
    <source>
        <dbReference type="ARBA" id="ARBA00005008"/>
    </source>
</evidence>
<evidence type="ECO:0000256" key="4">
    <source>
        <dbReference type="ARBA" id="ARBA00022723"/>
    </source>
</evidence>
<evidence type="ECO:0000313" key="12">
    <source>
        <dbReference type="Proteomes" id="UP000694416"/>
    </source>
</evidence>
<dbReference type="InterPro" id="IPR037523">
    <property type="entry name" value="VOC_core"/>
</dbReference>
<dbReference type="SUPFAM" id="SSF54593">
    <property type="entry name" value="Glyoxalase/Bleomycin resistance protein/Dihydroxybiphenyl dioxygenase"/>
    <property type="match status" value="1"/>
</dbReference>
<evidence type="ECO:0000259" key="10">
    <source>
        <dbReference type="PROSITE" id="PS51819"/>
    </source>
</evidence>
<dbReference type="PANTHER" id="PTHR10374">
    <property type="entry name" value="LACTOYLGLUTATHIONE LYASE GLYOXALASE I"/>
    <property type="match status" value="1"/>
</dbReference>
<dbReference type="Gene3D" id="3.10.180.10">
    <property type="entry name" value="2,3-Dihydroxybiphenyl 1,2-Dioxygenase, domain 1"/>
    <property type="match status" value="1"/>
</dbReference>
<dbReference type="PROSITE" id="PS51819">
    <property type="entry name" value="VOC"/>
    <property type="match status" value="1"/>
</dbReference>
<dbReference type="GO" id="GO:0046872">
    <property type="term" value="F:metal ion binding"/>
    <property type="evidence" value="ECO:0007669"/>
    <property type="project" value="UniProtKB-UniRule"/>
</dbReference>
<evidence type="ECO:0000256" key="8">
    <source>
        <dbReference type="PIRSR" id="PIRSR604361-3"/>
    </source>
</evidence>
<proteinExistence type="inferred from homology"/>
<dbReference type="InterPro" id="IPR029068">
    <property type="entry name" value="Glyas_Bleomycin-R_OHBP_Dase"/>
</dbReference>
<keyword evidence="5 8" id="KW-0862">Zinc</keyword>
<dbReference type="Ensembl" id="ENSPTET00000006092.1">
    <property type="protein sequence ID" value="ENSPTEP00000003886.1"/>
    <property type="gene ID" value="ENSPTEG00000004602.1"/>
</dbReference>
<name>A0A8C9GH18_9PRIM</name>
<evidence type="ECO:0000256" key="2">
    <source>
        <dbReference type="ARBA" id="ARBA00010363"/>
    </source>
</evidence>
<feature type="binding site" evidence="8">
    <location>
        <position position="131"/>
    </location>
    <ligand>
        <name>Zn(2+)</name>
        <dbReference type="ChEBI" id="CHEBI:29105"/>
        <note>ligand shared between dimeric partners</note>
    </ligand>
</feature>
<dbReference type="Pfam" id="PF00903">
    <property type="entry name" value="Glyoxalase"/>
    <property type="match status" value="1"/>
</dbReference>
<sequence length="188" mass="22391">MCFLLFKRSNNVPWSTINRDIHNFSQTMLRIKDPEKSLYFYIHILGMKLIYVKHNNDFSLYFLKSEYVNNTKNDKIYNFNELKNGYQSDENYKQFKSSWEPVLELTHNHGTEKDENFTYHNGNTEPRGFGHIGFLVNDIESYCTELKNLNIPFKKELKDGLMHNIAFIYDPDNYVVELIQRGTSFDCK</sequence>
<keyword evidence="6 9" id="KW-0456">Lyase</keyword>
<reference evidence="11" key="2">
    <citation type="submission" date="2025-09" db="UniProtKB">
        <authorList>
            <consortium name="Ensembl"/>
        </authorList>
    </citation>
    <scope>IDENTIFICATION</scope>
</reference>
<dbReference type="EC" id="4.4.1.5" evidence="3 9"/>
<comment type="pathway">
    <text evidence="1 9">Secondary metabolite metabolism; methylglyoxal degradation; (R)-lactate from methylglyoxal: step 1/2.</text>
</comment>
<evidence type="ECO:0000256" key="9">
    <source>
        <dbReference type="RuleBase" id="RU361179"/>
    </source>
</evidence>
<dbReference type="InterPro" id="IPR004361">
    <property type="entry name" value="Glyoxalase_1"/>
</dbReference>
<dbReference type="PROSITE" id="PS00935">
    <property type="entry name" value="GLYOXALASE_I_2"/>
    <property type="match status" value="1"/>
</dbReference>
<comment type="catalytic activity">
    <reaction evidence="9">
        <text>(R)-S-lactoylglutathione = methylglyoxal + glutathione</text>
        <dbReference type="Rhea" id="RHEA:19069"/>
        <dbReference type="ChEBI" id="CHEBI:17158"/>
        <dbReference type="ChEBI" id="CHEBI:57474"/>
        <dbReference type="ChEBI" id="CHEBI:57925"/>
        <dbReference type="EC" id="4.4.1.5"/>
    </reaction>
</comment>
<dbReference type="InterPro" id="IPR004360">
    <property type="entry name" value="Glyas_Fos-R_dOase_dom"/>
</dbReference>
<dbReference type="CDD" id="cd07233">
    <property type="entry name" value="GlxI_Zn"/>
    <property type="match status" value="1"/>
</dbReference>
<evidence type="ECO:0000256" key="3">
    <source>
        <dbReference type="ARBA" id="ARBA00012081"/>
    </source>
</evidence>
<evidence type="ECO:0000256" key="5">
    <source>
        <dbReference type="ARBA" id="ARBA00022833"/>
    </source>
</evidence>
<protein>
    <recommendedName>
        <fullName evidence="3 9">Lactoylglutathione lyase</fullName>
        <ecNumber evidence="3 9">4.4.1.5</ecNumber>
    </recommendedName>
    <alternativeName>
        <fullName evidence="9">Glyoxalase I</fullName>
    </alternativeName>
</protein>
<dbReference type="AlphaFoldDB" id="A0A8C9GH18"/>